<dbReference type="SUPFAM" id="SSF52833">
    <property type="entry name" value="Thioredoxin-like"/>
    <property type="match status" value="1"/>
</dbReference>
<sequence length="204" mass="22377">MTMPNTGLTAFVEERVTRAQQTLADGKVSKLDDVATGKLSVFLPLQRALQGTGTPQDLGGLDAINDTLQSLKTLEPKETLLNYQNKAAQVRVVKNDADFSSQWPAISPLVVLEFSSPGVNDHGEANNSTRTGTILDELAPEFAGRVVMLRVPVDTSPATAQNYNVTVTPTIIFFKSGKKIEETADFHLKFWFRTKLNELLSLKE</sequence>
<comment type="caution">
    <text evidence="1">The sequence shown here is derived from an EMBL/GenBank/DDBJ whole genome shotgun (WGS) entry which is preliminary data.</text>
</comment>
<dbReference type="Gene3D" id="3.40.30.10">
    <property type="entry name" value="Glutaredoxin"/>
    <property type="match status" value="1"/>
</dbReference>
<reference evidence="1 2" key="1">
    <citation type="submission" date="2018-08" db="EMBL/GenBank/DDBJ databases">
        <title>Recombination of ecologically and evolutionarily significant loci maintains genetic cohesion in the Pseudomonas syringae species complex.</title>
        <authorList>
            <person name="Dillon M."/>
            <person name="Thakur S."/>
            <person name="Almeida R.N.D."/>
            <person name="Weir B.S."/>
            <person name="Guttman D.S."/>
        </authorList>
    </citation>
    <scope>NUCLEOTIDE SEQUENCE [LARGE SCALE GENOMIC DNA]</scope>
    <source>
        <strain evidence="1 2">ICMP 4086</strain>
    </source>
</reference>
<dbReference type="Proteomes" id="UP000278587">
    <property type="component" value="Unassembled WGS sequence"/>
</dbReference>
<dbReference type="Pfam" id="PF00085">
    <property type="entry name" value="Thioredoxin"/>
    <property type="match status" value="1"/>
</dbReference>
<organism evidence="1 2">
    <name type="scientific">Pseudomonas caricapapayae</name>
    <dbReference type="NCBI Taxonomy" id="46678"/>
    <lineage>
        <taxon>Bacteria</taxon>
        <taxon>Pseudomonadati</taxon>
        <taxon>Pseudomonadota</taxon>
        <taxon>Gammaproteobacteria</taxon>
        <taxon>Pseudomonadales</taxon>
        <taxon>Pseudomonadaceae</taxon>
        <taxon>Pseudomonas</taxon>
    </lineage>
</organism>
<dbReference type="CDD" id="cd02947">
    <property type="entry name" value="TRX_family"/>
    <property type="match status" value="1"/>
</dbReference>
<dbReference type="InterPro" id="IPR013766">
    <property type="entry name" value="Thioredoxin_domain"/>
</dbReference>
<dbReference type="EMBL" id="RBOC01000143">
    <property type="protein sequence ID" value="RMM07311.1"/>
    <property type="molecule type" value="Genomic_DNA"/>
</dbReference>
<evidence type="ECO:0000313" key="2">
    <source>
        <dbReference type="Proteomes" id="UP000278587"/>
    </source>
</evidence>
<gene>
    <name evidence="1" type="ORF">ALQ84_03511</name>
</gene>
<name>A0A0N8QSJ4_9PSED</name>
<dbReference type="AlphaFoldDB" id="A0A0N8QSJ4"/>
<evidence type="ECO:0000313" key="1">
    <source>
        <dbReference type="EMBL" id="RMM07311.1"/>
    </source>
</evidence>
<proteinExistence type="predicted"/>
<dbReference type="InterPro" id="IPR036249">
    <property type="entry name" value="Thioredoxin-like_sf"/>
</dbReference>
<accession>A0A0N8QSJ4</accession>
<protein>
    <submittedName>
        <fullName evidence="1">Uncharacterized protein</fullName>
    </submittedName>
</protein>